<reference evidence="3" key="1">
    <citation type="submission" date="2021-04" db="EMBL/GenBank/DDBJ databases">
        <title>Genomic features of Candidatus Phytoplasma meliae isolate ChTYXIII (1SrXIII-G).</title>
        <authorList>
            <person name="Fernandez F.D."/>
            <person name="Conci L.R."/>
        </authorList>
    </citation>
    <scope>NUCLEOTIDE SEQUENCE [LARGE SCALE GENOMIC DNA]</scope>
    <source>
        <strain evidence="3">ChTYXIII-Mo</strain>
    </source>
</reference>
<keyword evidence="2" id="KW-0812">Transmembrane</keyword>
<evidence type="ECO:0000313" key="3">
    <source>
        <dbReference type="EMBL" id="MBP5835897.1"/>
    </source>
</evidence>
<feature type="region of interest" description="Disordered" evidence="1">
    <location>
        <begin position="48"/>
        <end position="71"/>
    </location>
</feature>
<feature type="compositionally biased region" description="Low complexity" evidence="1">
    <location>
        <begin position="57"/>
        <end position="69"/>
    </location>
</feature>
<organism evidence="3 4">
    <name type="scientific">Candidatus Phytoplasma meliae</name>
    <dbReference type="NCBI Taxonomy" id="1848402"/>
    <lineage>
        <taxon>Bacteria</taxon>
        <taxon>Bacillati</taxon>
        <taxon>Mycoplasmatota</taxon>
        <taxon>Mollicutes</taxon>
        <taxon>Acholeplasmatales</taxon>
        <taxon>Acholeplasmataceae</taxon>
        <taxon>Candidatus Phytoplasma</taxon>
        <taxon>16SrXIII (Mexican periwinkle virescence group)</taxon>
    </lineage>
</organism>
<evidence type="ECO:0000256" key="1">
    <source>
        <dbReference type="SAM" id="MobiDB-lite"/>
    </source>
</evidence>
<evidence type="ECO:0000313" key="4">
    <source>
        <dbReference type="Proteomes" id="UP001195571"/>
    </source>
</evidence>
<dbReference type="Proteomes" id="UP001195571">
    <property type="component" value="Unassembled WGS sequence"/>
</dbReference>
<keyword evidence="4" id="KW-1185">Reference proteome</keyword>
<feature type="transmembrane region" description="Helical" evidence="2">
    <location>
        <begin position="6"/>
        <end position="24"/>
    </location>
</feature>
<protein>
    <submittedName>
        <fullName evidence="3">Uncharacterized protein</fullName>
    </submittedName>
</protein>
<comment type="caution">
    <text evidence="3">The sequence shown here is derived from an EMBL/GenBank/DDBJ whole genome shotgun (WGS) entry which is preliminary data.</text>
</comment>
<dbReference type="RefSeq" id="WP_203552168.1">
    <property type="nucleotide sequence ID" value="NZ_JACAOD020000005.1"/>
</dbReference>
<proteinExistence type="predicted"/>
<keyword evidence="2" id="KW-0472">Membrane</keyword>
<name>A0ABS5CY61_9MOLU</name>
<keyword evidence="2" id="KW-1133">Transmembrane helix</keyword>
<evidence type="ECO:0000256" key="2">
    <source>
        <dbReference type="SAM" id="Phobius"/>
    </source>
</evidence>
<dbReference type="EMBL" id="JACAOD020000005">
    <property type="protein sequence ID" value="MBP5835897.1"/>
    <property type="molecule type" value="Genomic_DNA"/>
</dbReference>
<accession>A0ABS5CY61</accession>
<gene>
    <name evidence="3" type="ORF">CHTY_001490</name>
</gene>
<sequence length="84" mass="9721">MNELNFAIGFIVGSLFTTALLFIVKKIFFNINYYTQPPEMAKTVNELKKENNKPSLTNNQNQKNLNLIKTNDKTENEINQIQIN</sequence>